<gene>
    <name evidence="1" type="ORF">ADUPG1_004004</name>
</gene>
<evidence type="ECO:0000313" key="1">
    <source>
        <dbReference type="EMBL" id="GKT13894.1"/>
    </source>
</evidence>
<keyword evidence="2" id="KW-1185">Reference proteome</keyword>
<sequence length="23" mass="2714">VSVIFLIIIRFAYFGHSKDDIIF</sequence>
<dbReference type="EMBL" id="BQXS01005689">
    <property type="protein sequence ID" value="GKT13894.1"/>
    <property type="molecule type" value="Genomic_DNA"/>
</dbReference>
<evidence type="ECO:0000313" key="2">
    <source>
        <dbReference type="Proteomes" id="UP001057375"/>
    </source>
</evidence>
<accession>A0ABQ5JUU6</accession>
<proteinExistence type="predicted"/>
<protein>
    <submittedName>
        <fullName evidence="1">Uncharacterized protein</fullName>
    </submittedName>
</protein>
<reference evidence="1" key="1">
    <citation type="submission" date="2022-03" db="EMBL/GenBank/DDBJ databases">
        <title>Draft genome sequence of Aduncisulcus paluster, a free-living microaerophilic Fornicata.</title>
        <authorList>
            <person name="Yuyama I."/>
            <person name="Kume K."/>
            <person name="Tamura T."/>
            <person name="Inagaki Y."/>
            <person name="Hashimoto T."/>
        </authorList>
    </citation>
    <scope>NUCLEOTIDE SEQUENCE</scope>
    <source>
        <strain evidence="1">NY0171</strain>
    </source>
</reference>
<organism evidence="1 2">
    <name type="scientific">Aduncisulcus paluster</name>
    <dbReference type="NCBI Taxonomy" id="2918883"/>
    <lineage>
        <taxon>Eukaryota</taxon>
        <taxon>Metamonada</taxon>
        <taxon>Carpediemonas-like organisms</taxon>
        <taxon>Aduncisulcus</taxon>
    </lineage>
</organism>
<feature type="non-terminal residue" evidence="1">
    <location>
        <position position="1"/>
    </location>
</feature>
<comment type="caution">
    <text evidence="1">The sequence shown here is derived from an EMBL/GenBank/DDBJ whole genome shotgun (WGS) entry which is preliminary data.</text>
</comment>
<name>A0ABQ5JUU6_9EUKA</name>
<dbReference type="Proteomes" id="UP001057375">
    <property type="component" value="Unassembled WGS sequence"/>
</dbReference>